<evidence type="ECO:0000313" key="1">
    <source>
        <dbReference type="Proteomes" id="UP000887566"/>
    </source>
</evidence>
<reference evidence="2" key="1">
    <citation type="submission" date="2022-11" db="UniProtKB">
        <authorList>
            <consortium name="WormBaseParasite"/>
        </authorList>
    </citation>
    <scope>IDENTIFICATION</scope>
</reference>
<keyword evidence="1" id="KW-1185">Reference proteome</keyword>
<protein>
    <submittedName>
        <fullName evidence="2">Uncharacterized protein</fullName>
    </submittedName>
</protein>
<dbReference type="AlphaFoldDB" id="A0A914V3V5"/>
<proteinExistence type="predicted"/>
<sequence length="116" mass="13156">MDGGRARPKNARAQKVRRTTSLVRPDRCALRAELNEHYERRSPMEPAQLSANRPSTTSFTGLLLWCRARSSVHLHRCQQRARAVILTIFVRGTPGQVAAHLYGYVAVSRYYLCVTC</sequence>
<evidence type="ECO:0000313" key="2">
    <source>
        <dbReference type="WBParaSite" id="PSAMB.scaffold15099size1684.g36369.t1"/>
    </source>
</evidence>
<accession>A0A914V3V5</accession>
<dbReference type="Proteomes" id="UP000887566">
    <property type="component" value="Unplaced"/>
</dbReference>
<dbReference type="WBParaSite" id="PSAMB.scaffold15099size1684.g36369.t1">
    <property type="protein sequence ID" value="PSAMB.scaffold15099size1684.g36369.t1"/>
    <property type="gene ID" value="PSAMB.scaffold15099size1684.g36369"/>
</dbReference>
<name>A0A914V3V5_9BILA</name>
<organism evidence="1 2">
    <name type="scientific">Plectus sambesii</name>
    <dbReference type="NCBI Taxonomy" id="2011161"/>
    <lineage>
        <taxon>Eukaryota</taxon>
        <taxon>Metazoa</taxon>
        <taxon>Ecdysozoa</taxon>
        <taxon>Nematoda</taxon>
        <taxon>Chromadorea</taxon>
        <taxon>Plectida</taxon>
        <taxon>Plectina</taxon>
        <taxon>Plectoidea</taxon>
        <taxon>Plectidae</taxon>
        <taxon>Plectus</taxon>
    </lineage>
</organism>